<sequence>IHLRIVISKYANNPYGNVLETSQEIIGKRSRSNDEINSCLRPSYTDNTELLPLSFLTNMG</sequence>
<evidence type="ECO:0000313" key="3">
    <source>
        <dbReference type="Proteomes" id="UP000663870"/>
    </source>
</evidence>
<dbReference type="AlphaFoldDB" id="A0A816BSA1"/>
<evidence type="ECO:0000313" key="1">
    <source>
        <dbReference type="EMBL" id="CAF1372037.1"/>
    </source>
</evidence>
<accession>A0A816BSA1</accession>
<name>A0A816BSA1_9BILA</name>
<dbReference type="Proteomes" id="UP000663870">
    <property type="component" value="Unassembled WGS sequence"/>
</dbReference>
<reference evidence="2" key="1">
    <citation type="submission" date="2021-02" db="EMBL/GenBank/DDBJ databases">
        <authorList>
            <person name="Nowell W R."/>
        </authorList>
    </citation>
    <scope>NUCLEOTIDE SEQUENCE</scope>
</reference>
<dbReference type="EMBL" id="CAJNOL010005949">
    <property type="protein sequence ID" value="CAF1612070.1"/>
    <property type="molecule type" value="Genomic_DNA"/>
</dbReference>
<keyword evidence="3" id="KW-1185">Reference proteome</keyword>
<protein>
    <submittedName>
        <fullName evidence="2">Uncharacterized protein</fullName>
    </submittedName>
</protein>
<proteinExistence type="predicted"/>
<organism evidence="2 3">
    <name type="scientific">Rotaria sordida</name>
    <dbReference type="NCBI Taxonomy" id="392033"/>
    <lineage>
        <taxon>Eukaryota</taxon>
        <taxon>Metazoa</taxon>
        <taxon>Spiralia</taxon>
        <taxon>Gnathifera</taxon>
        <taxon>Rotifera</taxon>
        <taxon>Eurotatoria</taxon>
        <taxon>Bdelloidea</taxon>
        <taxon>Philodinida</taxon>
        <taxon>Philodinidae</taxon>
        <taxon>Rotaria</taxon>
    </lineage>
</organism>
<comment type="caution">
    <text evidence="2">The sequence shown here is derived from an EMBL/GenBank/DDBJ whole genome shotgun (WGS) entry which is preliminary data.</text>
</comment>
<evidence type="ECO:0000313" key="2">
    <source>
        <dbReference type="EMBL" id="CAF1612070.1"/>
    </source>
</evidence>
<dbReference type="EMBL" id="CAJNOH010004517">
    <property type="protein sequence ID" value="CAF1372037.1"/>
    <property type="molecule type" value="Genomic_DNA"/>
</dbReference>
<feature type="non-terminal residue" evidence="2">
    <location>
        <position position="1"/>
    </location>
</feature>
<dbReference type="Proteomes" id="UP000663854">
    <property type="component" value="Unassembled WGS sequence"/>
</dbReference>
<gene>
    <name evidence="2" type="ORF">JXQ802_LOCUS49508</name>
    <name evidence="1" type="ORF">PYM288_LOCUS33408</name>
</gene>